<gene>
    <name evidence="3" type="primary">LOC106179653</name>
</gene>
<feature type="compositionally biased region" description="Acidic residues" evidence="1">
    <location>
        <begin position="35"/>
        <end position="46"/>
    </location>
</feature>
<dbReference type="Proteomes" id="UP000085678">
    <property type="component" value="Unplaced"/>
</dbReference>
<reference evidence="3" key="1">
    <citation type="submission" date="2025-08" db="UniProtKB">
        <authorList>
            <consortium name="RefSeq"/>
        </authorList>
    </citation>
    <scope>IDENTIFICATION</scope>
    <source>
        <tissue evidence="3">Gonads</tissue>
    </source>
</reference>
<dbReference type="KEGG" id="lak:106179653"/>
<dbReference type="AlphaFoldDB" id="A0A1S3K875"/>
<evidence type="ECO:0000256" key="1">
    <source>
        <dbReference type="SAM" id="MobiDB-lite"/>
    </source>
</evidence>
<feature type="compositionally biased region" description="Basic and acidic residues" evidence="1">
    <location>
        <begin position="47"/>
        <end position="57"/>
    </location>
</feature>
<feature type="region of interest" description="Disordered" evidence="1">
    <location>
        <begin position="18"/>
        <end position="68"/>
    </location>
</feature>
<evidence type="ECO:0000313" key="3">
    <source>
        <dbReference type="RefSeq" id="XP_013418828.1"/>
    </source>
</evidence>
<keyword evidence="2" id="KW-1185">Reference proteome</keyword>
<proteinExistence type="predicted"/>
<dbReference type="GeneID" id="106179653"/>
<protein>
    <submittedName>
        <fullName evidence="3">Uncharacterized protein LOC106179653</fullName>
    </submittedName>
</protein>
<dbReference type="RefSeq" id="XP_013418828.1">
    <property type="nucleotide sequence ID" value="XM_013563374.1"/>
</dbReference>
<feature type="compositionally biased region" description="Basic residues" evidence="1">
    <location>
        <begin position="58"/>
        <end position="67"/>
    </location>
</feature>
<name>A0A1S3K875_LINAN</name>
<accession>A0A1S3K875</accession>
<dbReference type="STRING" id="7574.A0A1S3K875"/>
<organism evidence="2 3">
    <name type="scientific">Lingula anatina</name>
    <name type="common">Brachiopod</name>
    <name type="synonym">Lingula unguis</name>
    <dbReference type="NCBI Taxonomy" id="7574"/>
    <lineage>
        <taxon>Eukaryota</taxon>
        <taxon>Metazoa</taxon>
        <taxon>Spiralia</taxon>
        <taxon>Lophotrochozoa</taxon>
        <taxon>Brachiopoda</taxon>
        <taxon>Linguliformea</taxon>
        <taxon>Lingulata</taxon>
        <taxon>Lingulida</taxon>
        <taxon>Linguloidea</taxon>
        <taxon>Lingulidae</taxon>
        <taxon>Lingula</taxon>
    </lineage>
</organism>
<evidence type="ECO:0000313" key="2">
    <source>
        <dbReference type="Proteomes" id="UP000085678"/>
    </source>
</evidence>
<dbReference type="InParanoid" id="A0A1S3K875"/>
<sequence length="161" mass="18041">MVAAPVIIEEGISKALIPELPGITGTDKDRQPSLGEEDGEEEDDGTDEKKGALEISKKGRRRKKKREKVFPDWKECMQEKEFNLIVAQEKKQIYDNVKDALQNRKSLRYTSGRVQPLIEPSPHVRKSKGGVLKEEIIPQGSQAGKSTGWKQFTLGIGLLNE</sequence>